<evidence type="ECO:0000313" key="3">
    <source>
        <dbReference type="EMBL" id="QHT09143.1"/>
    </source>
</evidence>
<sequence>MSGQTDIGHITNSDNLSKEEEEIVDSILSEINEGDQQQHMAQQHMAQQQMAQQQMAQQQMAQQQMAQQQMAQQQMAQQQMAQQQMAQQQMAQKKPYLMPNGQHMPEQMMNKMGMSMPVKMDESPTEKLIRECKEPLSVLMLVVLLSMPQIDEVLVKSMPLFDNEGSLSLVGLLVKGVIGAIIFYILKIYS</sequence>
<dbReference type="EMBL" id="MN739508">
    <property type="protein sequence ID" value="QHT09143.1"/>
    <property type="molecule type" value="Genomic_DNA"/>
</dbReference>
<keyword evidence="2" id="KW-0472">Membrane</keyword>
<feature type="compositionally biased region" description="Polar residues" evidence="1">
    <location>
        <begin position="1"/>
        <end position="15"/>
    </location>
</feature>
<accession>A0A6C0CY28</accession>
<reference evidence="3" key="1">
    <citation type="journal article" date="2020" name="Nature">
        <title>Giant virus diversity and host interactions through global metagenomics.</title>
        <authorList>
            <person name="Schulz F."/>
            <person name="Roux S."/>
            <person name="Paez-Espino D."/>
            <person name="Jungbluth S."/>
            <person name="Walsh D.A."/>
            <person name="Denef V.J."/>
            <person name="McMahon K.D."/>
            <person name="Konstantinidis K.T."/>
            <person name="Eloe-Fadrosh E.A."/>
            <person name="Kyrpides N.C."/>
            <person name="Woyke T."/>
        </authorList>
    </citation>
    <scope>NUCLEOTIDE SEQUENCE</scope>
    <source>
        <strain evidence="3">GVMAG-M-3300023110-24</strain>
    </source>
</reference>
<dbReference type="AlphaFoldDB" id="A0A6C0CY28"/>
<evidence type="ECO:0000256" key="2">
    <source>
        <dbReference type="SAM" id="Phobius"/>
    </source>
</evidence>
<keyword evidence="2" id="KW-1133">Transmembrane helix</keyword>
<proteinExistence type="predicted"/>
<evidence type="ECO:0000256" key="1">
    <source>
        <dbReference type="SAM" id="MobiDB-lite"/>
    </source>
</evidence>
<feature type="region of interest" description="Disordered" evidence="1">
    <location>
        <begin position="1"/>
        <end position="21"/>
    </location>
</feature>
<feature type="transmembrane region" description="Helical" evidence="2">
    <location>
        <begin position="167"/>
        <end position="186"/>
    </location>
</feature>
<name>A0A6C0CY28_9ZZZZ</name>
<protein>
    <submittedName>
        <fullName evidence="3">Uncharacterized protein</fullName>
    </submittedName>
</protein>
<keyword evidence="2" id="KW-0812">Transmembrane</keyword>
<organism evidence="3">
    <name type="scientific">viral metagenome</name>
    <dbReference type="NCBI Taxonomy" id="1070528"/>
    <lineage>
        <taxon>unclassified sequences</taxon>
        <taxon>metagenomes</taxon>
        <taxon>organismal metagenomes</taxon>
    </lineage>
</organism>